<comment type="caution">
    <text evidence="2">The sequence shown here is derived from an EMBL/GenBank/DDBJ whole genome shotgun (WGS) entry which is preliminary data.</text>
</comment>
<dbReference type="GO" id="GO:0005542">
    <property type="term" value="F:folic acid binding"/>
    <property type="evidence" value="ECO:0007669"/>
    <property type="project" value="InterPro"/>
</dbReference>
<dbReference type="Proteomes" id="UP000034275">
    <property type="component" value="Unassembled WGS sequence"/>
</dbReference>
<dbReference type="Gene3D" id="3.30.70.670">
    <property type="entry name" value="Formiminotransferase, C-terminal subdomain"/>
    <property type="match status" value="1"/>
</dbReference>
<dbReference type="InterPro" id="IPR037070">
    <property type="entry name" value="Formiminotransferase_C_sf"/>
</dbReference>
<organism evidence="2 3">
    <name type="scientific">Candidatus Woesebacteria bacterium GW2011_GWD1_41_12</name>
    <dbReference type="NCBI Taxonomy" id="1618593"/>
    <lineage>
        <taxon>Bacteria</taxon>
        <taxon>Candidatus Woeseibacteriota</taxon>
    </lineage>
</organism>
<dbReference type="InterPro" id="IPR013802">
    <property type="entry name" value="Formiminotransferase_C"/>
</dbReference>
<evidence type="ECO:0000313" key="2">
    <source>
        <dbReference type="EMBL" id="KKR89674.1"/>
    </source>
</evidence>
<accession>A0A0G0ULM9</accession>
<reference evidence="2 3" key="1">
    <citation type="journal article" date="2015" name="Nature">
        <title>rRNA introns, odd ribosomes, and small enigmatic genomes across a large radiation of phyla.</title>
        <authorList>
            <person name="Brown C.T."/>
            <person name="Hug L.A."/>
            <person name="Thomas B.C."/>
            <person name="Sharon I."/>
            <person name="Castelle C.J."/>
            <person name="Singh A."/>
            <person name="Wilkins M.J."/>
            <person name="Williams K.H."/>
            <person name="Banfield J.F."/>
        </authorList>
    </citation>
    <scope>NUCLEOTIDE SEQUENCE [LARGE SCALE GENOMIC DNA]</scope>
</reference>
<proteinExistence type="predicted"/>
<sequence>KALGFNVNKKAQVSMNLVDFEKTNFDEAYRAVENEAKARGVGIESSEIYGMIPLDAVVRAIKTTFKADTFKSDQILEKKIYE</sequence>
<feature type="domain" description="Formiminotransferase C-terminal subdomain" evidence="1">
    <location>
        <begin position="1"/>
        <end position="79"/>
    </location>
</feature>
<keyword evidence="2" id="KW-0808">Transferase</keyword>
<protein>
    <submittedName>
        <fullName evidence="2">Glutamate formiminotransferase</fullName>
    </submittedName>
</protein>
<name>A0A0G0ULM9_9BACT</name>
<dbReference type="GO" id="GO:0016740">
    <property type="term" value="F:transferase activity"/>
    <property type="evidence" value="ECO:0007669"/>
    <property type="project" value="UniProtKB-KW"/>
</dbReference>
<dbReference type="SMART" id="SM01221">
    <property type="entry name" value="FTCD"/>
    <property type="match status" value="1"/>
</dbReference>
<feature type="non-terminal residue" evidence="2">
    <location>
        <position position="1"/>
    </location>
</feature>
<evidence type="ECO:0000313" key="3">
    <source>
        <dbReference type="Proteomes" id="UP000034275"/>
    </source>
</evidence>
<dbReference type="InterPro" id="IPR022384">
    <property type="entry name" value="FormiminoTrfase_cat_dom_sf"/>
</dbReference>
<dbReference type="EMBL" id="LCAL01000028">
    <property type="protein sequence ID" value="KKR89674.1"/>
    <property type="molecule type" value="Genomic_DNA"/>
</dbReference>
<evidence type="ECO:0000259" key="1">
    <source>
        <dbReference type="SMART" id="SM01221"/>
    </source>
</evidence>
<dbReference type="Pfam" id="PF02971">
    <property type="entry name" value="FTCD"/>
    <property type="match status" value="1"/>
</dbReference>
<gene>
    <name evidence="2" type="ORF">UU39_C0028G0001</name>
</gene>
<dbReference type="SUPFAM" id="SSF55116">
    <property type="entry name" value="Formiminotransferase domain of formiminotransferase-cyclodeaminase"/>
    <property type="match status" value="1"/>
</dbReference>
<dbReference type="AlphaFoldDB" id="A0A0G0ULM9"/>